<feature type="compositionally biased region" description="Acidic residues" evidence="1">
    <location>
        <begin position="249"/>
        <end position="270"/>
    </location>
</feature>
<name>A0ABP1GDK1_9CHLO</name>
<proteinExistence type="predicted"/>
<feature type="compositionally biased region" description="Basic residues" evidence="1">
    <location>
        <begin position="27"/>
        <end position="39"/>
    </location>
</feature>
<dbReference type="EMBL" id="CAXHTA020000018">
    <property type="protein sequence ID" value="CAL5228293.1"/>
    <property type="molecule type" value="Genomic_DNA"/>
</dbReference>
<feature type="compositionally biased region" description="Polar residues" evidence="1">
    <location>
        <begin position="7"/>
        <end position="26"/>
    </location>
</feature>
<gene>
    <name evidence="3" type="primary">g11398</name>
    <name evidence="3" type="ORF">VP750_LOCUS10199</name>
</gene>
<reference evidence="3 4" key="1">
    <citation type="submission" date="2024-06" db="EMBL/GenBank/DDBJ databases">
        <authorList>
            <person name="Kraege A."/>
            <person name="Thomma B."/>
        </authorList>
    </citation>
    <scope>NUCLEOTIDE SEQUENCE [LARGE SCALE GENOMIC DNA]</scope>
</reference>
<accession>A0ABP1GDK1</accession>
<evidence type="ECO:0000313" key="3">
    <source>
        <dbReference type="EMBL" id="CAL5228293.1"/>
    </source>
</evidence>
<evidence type="ECO:0000256" key="2">
    <source>
        <dbReference type="SAM" id="Phobius"/>
    </source>
</evidence>
<dbReference type="Proteomes" id="UP001497392">
    <property type="component" value="Unassembled WGS sequence"/>
</dbReference>
<evidence type="ECO:0000313" key="4">
    <source>
        <dbReference type="Proteomes" id="UP001497392"/>
    </source>
</evidence>
<feature type="compositionally biased region" description="Basic and acidic residues" evidence="1">
    <location>
        <begin position="62"/>
        <end position="72"/>
    </location>
</feature>
<keyword evidence="2" id="KW-0472">Membrane</keyword>
<organism evidence="3 4">
    <name type="scientific">Coccomyxa viridis</name>
    <dbReference type="NCBI Taxonomy" id="1274662"/>
    <lineage>
        <taxon>Eukaryota</taxon>
        <taxon>Viridiplantae</taxon>
        <taxon>Chlorophyta</taxon>
        <taxon>core chlorophytes</taxon>
        <taxon>Trebouxiophyceae</taxon>
        <taxon>Trebouxiophyceae incertae sedis</taxon>
        <taxon>Coccomyxaceae</taxon>
        <taxon>Coccomyxa</taxon>
    </lineage>
</organism>
<keyword evidence="4" id="KW-1185">Reference proteome</keyword>
<evidence type="ECO:0000256" key="1">
    <source>
        <dbReference type="SAM" id="MobiDB-lite"/>
    </source>
</evidence>
<feature type="region of interest" description="Disordered" evidence="1">
    <location>
        <begin position="1"/>
        <end position="87"/>
    </location>
</feature>
<feature type="transmembrane region" description="Helical" evidence="2">
    <location>
        <begin position="162"/>
        <end position="182"/>
    </location>
</feature>
<feature type="region of interest" description="Disordered" evidence="1">
    <location>
        <begin position="193"/>
        <end position="270"/>
    </location>
</feature>
<keyword evidence="2" id="KW-1133">Transmembrane helix</keyword>
<sequence length="320" mass="35823">MDIGMQSARTTGRPGNSASSDSICQHTQRHSKTLGHTRSPRLIGPGLQPSHASAKSTSRKHTVLESSRDHTESCSASPPKAECSAAEHQSLKQQGELRIAMLGLCSLSVLHRQQSQPRFERSQRRWFGLRPGKLVVVEGQTQQLDTLQRVVAGAQEVIPVEAWTAVGGFLLAMLFQWVAAAIRGRAARRKQREEAQREARLQAQKASYRHRSRFQRALGDPSAEASVSNLDGEEYDGLPEDSFTQPADREEDLELEETVAEEAEEEEPWEYDAEALKHWEQFVKKSKVTQVSEGSWWDMEAAALDDRAIALSQEKRDWNA</sequence>
<comment type="caution">
    <text evidence="3">The sequence shown here is derived from an EMBL/GenBank/DDBJ whole genome shotgun (WGS) entry which is preliminary data.</text>
</comment>
<protein>
    <submittedName>
        <fullName evidence="3">G11398 protein</fullName>
    </submittedName>
</protein>
<keyword evidence="2" id="KW-0812">Transmembrane</keyword>